<evidence type="ECO:0000313" key="2">
    <source>
        <dbReference type="EMBL" id="GAH33937.1"/>
    </source>
</evidence>
<sequence length="89" mass="10469">MIISNNMVVTYSNTDQGLFYGVQTLIQIFKNGFLKNKIQLTEKKVDRKHIVLPEIEIIDYPDLDMRGVTEDIARGQEFFTDRRKIMHVH</sequence>
<dbReference type="AlphaFoldDB" id="X1EMX5"/>
<dbReference type="GO" id="GO:0016787">
    <property type="term" value="F:hydrolase activity"/>
    <property type="evidence" value="ECO:0007669"/>
    <property type="project" value="UniProtKB-KW"/>
</dbReference>
<protein>
    <recommendedName>
        <fullName evidence="3">Beta-hexosaminidase bacterial type N-terminal domain-containing protein</fullName>
    </recommendedName>
</protein>
<gene>
    <name evidence="2" type="ORF">S03H2_23959</name>
</gene>
<comment type="caution">
    <text evidence="2">The sequence shown here is derived from an EMBL/GenBank/DDBJ whole genome shotgun (WGS) entry which is preliminary data.</text>
</comment>
<keyword evidence="1" id="KW-0378">Hydrolase</keyword>
<dbReference type="Gene3D" id="3.30.379.10">
    <property type="entry name" value="Chitobiase/beta-hexosaminidase domain 2-like"/>
    <property type="match status" value="1"/>
</dbReference>
<dbReference type="InterPro" id="IPR029018">
    <property type="entry name" value="Hex-like_dom2"/>
</dbReference>
<dbReference type="SUPFAM" id="SSF55545">
    <property type="entry name" value="beta-N-acetylhexosaminidase-like domain"/>
    <property type="match status" value="1"/>
</dbReference>
<evidence type="ECO:0008006" key="3">
    <source>
        <dbReference type="Google" id="ProtNLM"/>
    </source>
</evidence>
<accession>X1EMX5</accession>
<organism evidence="2">
    <name type="scientific">marine sediment metagenome</name>
    <dbReference type="NCBI Taxonomy" id="412755"/>
    <lineage>
        <taxon>unclassified sequences</taxon>
        <taxon>metagenomes</taxon>
        <taxon>ecological metagenomes</taxon>
    </lineage>
</organism>
<reference evidence="2" key="1">
    <citation type="journal article" date="2014" name="Front. Microbiol.">
        <title>High frequency of phylogenetically diverse reductive dehalogenase-homologous genes in deep subseafloor sedimentary metagenomes.</title>
        <authorList>
            <person name="Kawai M."/>
            <person name="Futagami T."/>
            <person name="Toyoda A."/>
            <person name="Takaki Y."/>
            <person name="Nishi S."/>
            <person name="Hori S."/>
            <person name="Arai W."/>
            <person name="Tsubouchi T."/>
            <person name="Morono Y."/>
            <person name="Uchiyama I."/>
            <person name="Ito T."/>
            <person name="Fujiyama A."/>
            <person name="Inagaki F."/>
            <person name="Takami H."/>
        </authorList>
    </citation>
    <scope>NUCLEOTIDE SEQUENCE</scope>
    <source>
        <strain evidence="2">Expedition CK06-06</strain>
    </source>
</reference>
<name>X1EMX5_9ZZZZ</name>
<evidence type="ECO:0000256" key="1">
    <source>
        <dbReference type="ARBA" id="ARBA00022801"/>
    </source>
</evidence>
<proteinExistence type="predicted"/>
<dbReference type="EMBL" id="BARU01013190">
    <property type="protein sequence ID" value="GAH33937.1"/>
    <property type="molecule type" value="Genomic_DNA"/>
</dbReference>